<dbReference type="GO" id="GO:0016491">
    <property type="term" value="F:oxidoreductase activity"/>
    <property type="evidence" value="ECO:0007669"/>
    <property type="project" value="InterPro"/>
</dbReference>
<protein>
    <recommendedName>
        <fullName evidence="1">THIF-type NAD/FAD binding fold domain-containing protein</fullName>
    </recommendedName>
</protein>
<dbReference type="Gene3D" id="3.40.50.720">
    <property type="entry name" value="NAD(P)-binding Rossmann-like Domain"/>
    <property type="match status" value="1"/>
</dbReference>
<proteinExistence type="predicted"/>
<evidence type="ECO:0000313" key="2">
    <source>
        <dbReference type="EMBL" id="BBX51275.1"/>
    </source>
</evidence>
<sequence length="700" mass="74800">MVLDPTLPDDAALIDSLRSDPTVTVVDTGAEQARTLAELLPTPGPEFTDEPRRWAYYPWRRTLVAVLGPRAYLRTRTDRNRDLITIAEQQHLCSLRIGIIGLSVGHAVAHTLAMQGLCGELRLADFDALELSNLNRVPATVFDLGVNKAAVAARRVAEIDPYLAVRVDDRGVTTDTVDEFLEGLDVVVEECDSLDVKALVREAARRHRLPVVMATSDRGLVDVERFDTEPDRPVFHGLLGGLDAATLAGLDNKDKVPHVLRIIEGASLSPRAAASLVEVGQTLATWPQLAGDVLIGASAVAEAVRRIGLGERLPSGRVRVDMSTFMAELVDPRNRTAAPAEAHDPAPARARDAVHAVALAANQAPSGGNAQPWRIETGAGTVAIHLTPERTTLMDVNLRGSAVAVGAASFNARVAAAAHGVLGDVHLTEHQTASPLTAVIDLDGAGADPDLAALYPLLESRETNRHRGTPTPLTDTITEALGNAAHREGARLVLLTDRTDLDAAGEVLSGADRIRYLTTRLHREMTSELRWPGDESPDTGIDVRSLELSPADFATLDILRRTEVMALLASWGVGSRLGSDTRDRIVNSSSLAVIIGSDPSLTGYAHGGAAAEAVWLTAQRHGLAVQPVSPVFLYAHDDADLHGLSPEFAGQLAELQDRFRHLTSVADGETQILALRLVTAPPASVRSRRRPLVHTAPGLS</sequence>
<dbReference type="InterPro" id="IPR000594">
    <property type="entry name" value="ThiF_NAD_FAD-bd"/>
</dbReference>
<accession>A0A6N4V8S6</accession>
<dbReference type="PANTHER" id="PTHR43267:SF3">
    <property type="entry name" value="THIF PROTEIN"/>
    <property type="match status" value="1"/>
</dbReference>
<keyword evidence="3" id="KW-1185">Reference proteome</keyword>
<dbReference type="CDD" id="cd01483">
    <property type="entry name" value="E1_enzyme_family"/>
    <property type="match status" value="1"/>
</dbReference>
<dbReference type="InterPro" id="IPR000415">
    <property type="entry name" value="Nitroreductase-like"/>
</dbReference>
<name>A0A6N4V8S6_9MYCO</name>
<dbReference type="KEGG" id="mpof:MPOR_23010"/>
<dbReference type="InterPro" id="IPR045886">
    <property type="entry name" value="ThiF/MoeB/HesA"/>
</dbReference>
<dbReference type="PANTHER" id="PTHR43267">
    <property type="entry name" value="TRNA THREONYLCARBAMOYLADENOSINE DEHYDRATASE"/>
    <property type="match status" value="1"/>
</dbReference>
<organism evidence="2 3">
    <name type="scientific">Mycolicibacterium poriferae</name>
    <dbReference type="NCBI Taxonomy" id="39694"/>
    <lineage>
        <taxon>Bacteria</taxon>
        <taxon>Bacillati</taxon>
        <taxon>Actinomycetota</taxon>
        <taxon>Actinomycetes</taxon>
        <taxon>Mycobacteriales</taxon>
        <taxon>Mycobacteriaceae</taxon>
        <taxon>Mycolicibacterium</taxon>
    </lineage>
</organism>
<dbReference type="NCBIfam" id="NF005901">
    <property type="entry name" value="PRK07877.1"/>
    <property type="match status" value="1"/>
</dbReference>
<gene>
    <name evidence="2" type="ORF">MPOR_23010</name>
</gene>
<dbReference type="Proteomes" id="UP000466785">
    <property type="component" value="Chromosome"/>
</dbReference>
<dbReference type="InterPro" id="IPR035985">
    <property type="entry name" value="Ubiquitin-activating_enz"/>
</dbReference>
<dbReference type="Gene3D" id="3.40.109.10">
    <property type="entry name" value="NADH Oxidase"/>
    <property type="match status" value="1"/>
</dbReference>
<dbReference type="Pfam" id="PF00899">
    <property type="entry name" value="ThiF"/>
    <property type="match status" value="1"/>
</dbReference>
<dbReference type="GO" id="GO:0061504">
    <property type="term" value="P:cyclic threonylcarbamoyladenosine biosynthetic process"/>
    <property type="evidence" value="ECO:0007669"/>
    <property type="project" value="TreeGrafter"/>
</dbReference>
<evidence type="ECO:0000259" key="1">
    <source>
        <dbReference type="Pfam" id="PF00899"/>
    </source>
</evidence>
<dbReference type="SUPFAM" id="SSF69572">
    <property type="entry name" value="Activating enzymes of the ubiquitin-like proteins"/>
    <property type="match status" value="1"/>
</dbReference>
<evidence type="ECO:0000313" key="3">
    <source>
        <dbReference type="Proteomes" id="UP000466785"/>
    </source>
</evidence>
<dbReference type="EMBL" id="AP022570">
    <property type="protein sequence ID" value="BBX51275.1"/>
    <property type="molecule type" value="Genomic_DNA"/>
</dbReference>
<reference evidence="2 3" key="1">
    <citation type="journal article" date="2019" name="Emerg. Microbes Infect.">
        <title>Comprehensive subspecies identification of 175 nontuberculous mycobacteria species based on 7547 genomic profiles.</title>
        <authorList>
            <person name="Matsumoto Y."/>
            <person name="Kinjo T."/>
            <person name="Motooka D."/>
            <person name="Nabeya D."/>
            <person name="Jung N."/>
            <person name="Uechi K."/>
            <person name="Horii T."/>
            <person name="Iida T."/>
            <person name="Fujita J."/>
            <person name="Nakamura S."/>
        </authorList>
    </citation>
    <scope>NUCLEOTIDE SEQUENCE [LARGE SCALE GENOMIC DNA]</scope>
    <source>
        <strain evidence="2 3">JCM 12603</strain>
    </source>
</reference>
<dbReference type="GO" id="GO:0061503">
    <property type="term" value="F:tRNA threonylcarbamoyladenosine dehydratase"/>
    <property type="evidence" value="ECO:0007669"/>
    <property type="project" value="TreeGrafter"/>
</dbReference>
<feature type="domain" description="THIF-type NAD/FAD binding fold" evidence="1">
    <location>
        <begin position="79"/>
        <end position="237"/>
    </location>
</feature>
<dbReference type="GO" id="GO:0008641">
    <property type="term" value="F:ubiquitin-like modifier activating enzyme activity"/>
    <property type="evidence" value="ECO:0007669"/>
    <property type="project" value="InterPro"/>
</dbReference>
<dbReference type="AlphaFoldDB" id="A0A6N4V8S6"/>